<dbReference type="GO" id="GO:0009536">
    <property type="term" value="C:plastid"/>
    <property type="evidence" value="ECO:0007669"/>
    <property type="project" value="UniProtKB-SubCell"/>
</dbReference>
<evidence type="ECO:0000256" key="3">
    <source>
        <dbReference type="ARBA" id="ARBA00022946"/>
    </source>
</evidence>
<proteinExistence type="predicted"/>
<feature type="domain" description="Plastid lipid-associated protein/fibrillin conserved" evidence="4">
    <location>
        <begin position="81"/>
        <end position="190"/>
    </location>
</feature>
<organism evidence="5 6">
    <name type="scientific">Taxus chinensis</name>
    <name type="common">Chinese yew</name>
    <name type="synonym">Taxus wallichiana var. chinensis</name>
    <dbReference type="NCBI Taxonomy" id="29808"/>
    <lineage>
        <taxon>Eukaryota</taxon>
        <taxon>Viridiplantae</taxon>
        <taxon>Streptophyta</taxon>
        <taxon>Embryophyta</taxon>
        <taxon>Tracheophyta</taxon>
        <taxon>Spermatophyta</taxon>
        <taxon>Pinopsida</taxon>
        <taxon>Pinidae</taxon>
        <taxon>Conifers II</taxon>
        <taxon>Cupressales</taxon>
        <taxon>Taxaceae</taxon>
        <taxon>Taxus</taxon>
    </lineage>
</organism>
<dbReference type="PANTHER" id="PTHR31906">
    <property type="entry name" value="PLASTID-LIPID-ASSOCIATED PROTEIN 4, CHLOROPLASTIC-RELATED"/>
    <property type="match status" value="1"/>
</dbReference>
<evidence type="ECO:0000313" key="5">
    <source>
        <dbReference type="EMBL" id="KAH9306897.1"/>
    </source>
</evidence>
<evidence type="ECO:0000259" key="4">
    <source>
        <dbReference type="Pfam" id="PF04755"/>
    </source>
</evidence>
<name>A0AA38FMI9_TAXCH</name>
<comment type="subcellular location">
    <subcellularLocation>
        <location evidence="1">Plastid</location>
    </subcellularLocation>
</comment>
<dbReference type="EMBL" id="JAHRHJ020000008">
    <property type="protein sequence ID" value="KAH9306897.1"/>
    <property type="molecule type" value="Genomic_DNA"/>
</dbReference>
<dbReference type="AlphaFoldDB" id="A0AA38FMI9"/>
<evidence type="ECO:0000256" key="2">
    <source>
        <dbReference type="ARBA" id="ARBA00022640"/>
    </source>
</evidence>
<dbReference type="InterPro" id="IPR006843">
    <property type="entry name" value="PAP/fibrillin_dom"/>
</dbReference>
<gene>
    <name evidence="5" type="ORF">KI387_011301</name>
</gene>
<dbReference type="Pfam" id="PF04755">
    <property type="entry name" value="PAP_fibrillin"/>
    <property type="match status" value="1"/>
</dbReference>
<keyword evidence="6" id="KW-1185">Reference proteome</keyword>
<sequence>MACANFSISSPHHSLQTVITTKVCTITHSRSHGNGRYNWKPSAKHTLGYTCISQSRTAAISVFKLKASSAAAQETENDAEKLVDTLLSMVKGTDRGTMLSKEEHAKIAGTVSQLEQFCISEPLKSPLIFGDWDVEYSSNPTSTGGYYRSVIGRLLLRTKEMAQTIQAPDFVGNKVAFSALNAIDGEVSLKGPAMELDFSGVCLFKSYSILVLELDSKSSLGIQRLLVLVGVPSFEKYMIFSSVLTSLFTINFIGRDM</sequence>
<keyword evidence="3" id="KW-0809">Transit peptide</keyword>
<comment type="caution">
    <text evidence="5">The sequence shown here is derived from an EMBL/GenBank/DDBJ whole genome shotgun (WGS) entry which is preliminary data.</text>
</comment>
<dbReference type="InterPro" id="IPR039633">
    <property type="entry name" value="PAP"/>
</dbReference>
<keyword evidence="2" id="KW-0934">Plastid</keyword>
<accession>A0AA38FMI9</accession>
<reference evidence="5 6" key="1">
    <citation type="journal article" date="2021" name="Nat. Plants">
        <title>The Taxus genome provides insights into paclitaxel biosynthesis.</title>
        <authorList>
            <person name="Xiong X."/>
            <person name="Gou J."/>
            <person name="Liao Q."/>
            <person name="Li Y."/>
            <person name="Zhou Q."/>
            <person name="Bi G."/>
            <person name="Li C."/>
            <person name="Du R."/>
            <person name="Wang X."/>
            <person name="Sun T."/>
            <person name="Guo L."/>
            <person name="Liang H."/>
            <person name="Lu P."/>
            <person name="Wu Y."/>
            <person name="Zhang Z."/>
            <person name="Ro D.K."/>
            <person name="Shang Y."/>
            <person name="Huang S."/>
            <person name="Yan J."/>
        </authorList>
    </citation>
    <scope>NUCLEOTIDE SEQUENCE [LARGE SCALE GENOMIC DNA]</scope>
    <source>
        <strain evidence="5">Ta-2019</strain>
    </source>
</reference>
<evidence type="ECO:0000256" key="1">
    <source>
        <dbReference type="ARBA" id="ARBA00004474"/>
    </source>
</evidence>
<dbReference type="Proteomes" id="UP000824469">
    <property type="component" value="Unassembled WGS sequence"/>
</dbReference>
<protein>
    <recommendedName>
        <fullName evidence="4">Plastid lipid-associated protein/fibrillin conserved domain-containing protein</fullName>
    </recommendedName>
</protein>
<evidence type="ECO:0000313" key="6">
    <source>
        <dbReference type="Proteomes" id="UP000824469"/>
    </source>
</evidence>